<dbReference type="Proteomes" id="UP000646548">
    <property type="component" value="Unassembled WGS sequence"/>
</dbReference>
<evidence type="ECO:0000313" key="3">
    <source>
        <dbReference type="Proteomes" id="UP000646548"/>
    </source>
</evidence>
<organism evidence="2 3">
    <name type="scientific">Oryzias melastigma</name>
    <name type="common">Marine medaka</name>
    <dbReference type="NCBI Taxonomy" id="30732"/>
    <lineage>
        <taxon>Eukaryota</taxon>
        <taxon>Metazoa</taxon>
        <taxon>Chordata</taxon>
        <taxon>Craniata</taxon>
        <taxon>Vertebrata</taxon>
        <taxon>Euteleostomi</taxon>
        <taxon>Actinopterygii</taxon>
        <taxon>Neopterygii</taxon>
        <taxon>Teleostei</taxon>
        <taxon>Neoteleostei</taxon>
        <taxon>Acanthomorphata</taxon>
        <taxon>Ovalentaria</taxon>
        <taxon>Atherinomorphae</taxon>
        <taxon>Beloniformes</taxon>
        <taxon>Adrianichthyidae</taxon>
        <taxon>Oryziinae</taxon>
        <taxon>Oryzias</taxon>
    </lineage>
</organism>
<name>A0A834FI64_ORYME</name>
<dbReference type="EMBL" id="WKFB01000133">
    <property type="protein sequence ID" value="KAF6734555.1"/>
    <property type="molecule type" value="Genomic_DNA"/>
</dbReference>
<feature type="region of interest" description="Disordered" evidence="1">
    <location>
        <begin position="64"/>
        <end position="150"/>
    </location>
</feature>
<protein>
    <submittedName>
        <fullName evidence="2">Uncharacterized protein</fullName>
    </submittedName>
</protein>
<reference evidence="2" key="1">
    <citation type="journal article" name="BMC Genomics">
        <title>Long-read sequencing and de novo genome assembly of marine medaka (Oryzias melastigma).</title>
        <authorList>
            <person name="Liang P."/>
            <person name="Saqib H.S.A."/>
            <person name="Ni X."/>
            <person name="Shen Y."/>
        </authorList>
    </citation>
    <scope>NUCLEOTIDE SEQUENCE</scope>
    <source>
        <strain evidence="2">Bigg-433</strain>
    </source>
</reference>
<accession>A0A834FI64</accession>
<proteinExistence type="predicted"/>
<evidence type="ECO:0000313" key="2">
    <source>
        <dbReference type="EMBL" id="KAF6734555.1"/>
    </source>
</evidence>
<gene>
    <name evidence="2" type="ORF">FQA47_012773</name>
</gene>
<dbReference type="AlphaFoldDB" id="A0A834FI64"/>
<evidence type="ECO:0000256" key="1">
    <source>
        <dbReference type="SAM" id="MobiDB-lite"/>
    </source>
</evidence>
<sequence>MHNGGVVLMVDTWPEDARLPVSADEDAHAPSLCVVVGVRGLTAWLLMLRGVCRRLCAAGFASQRETMGGDAQHPPSHCDRRIHLRGHPGDTRTLSSKPRVRRPPPRRLTPAHRPAGGSRKSLSIPARTPVRTDEPKCPDGASSLPPCLSPSPPSVSHWSIGCALLAASSLLIQERKKGRTCLTG</sequence>
<comment type="caution">
    <text evidence="2">The sequence shown here is derived from an EMBL/GenBank/DDBJ whole genome shotgun (WGS) entry which is preliminary data.</text>
</comment>